<evidence type="ECO:0000256" key="1">
    <source>
        <dbReference type="SAM" id="Coils"/>
    </source>
</evidence>
<evidence type="ECO:0000313" key="5">
    <source>
        <dbReference type="Proteomes" id="UP000199668"/>
    </source>
</evidence>
<dbReference type="InterPro" id="IPR039076">
    <property type="entry name" value="DivIC"/>
</dbReference>
<evidence type="ECO:0000256" key="3">
    <source>
        <dbReference type="SAM" id="Phobius"/>
    </source>
</evidence>
<feature type="coiled-coil region" evidence="1">
    <location>
        <begin position="59"/>
        <end position="100"/>
    </location>
</feature>
<dbReference type="PANTHER" id="PTHR40027">
    <property type="entry name" value="CELL DIVISION PROTEIN DIVIC"/>
    <property type="match status" value="1"/>
</dbReference>
<protein>
    <submittedName>
        <fullName evidence="4">Cell division protein DivIC</fullName>
    </submittedName>
</protein>
<feature type="region of interest" description="Disordered" evidence="2">
    <location>
        <begin position="1"/>
        <end position="35"/>
    </location>
</feature>
<keyword evidence="4" id="KW-0131">Cell cycle</keyword>
<organism evidence="4 5">
    <name type="scientific">Salibacterium qingdaonense</name>
    <dbReference type="NCBI Taxonomy" id="266892"/>
    <lineage>
        <taxon>Bacteria</taxon>
        <taxon>Bacillati</taxon>
        <taxon>Bacillota</taxon>
        <taxon>Bacilli</taxon>
        <taxon>Bacillales</taxon>
        <taxon>Bacillaceae</taxon>
    </lineage>
</organism>
<proteinExistence type="predicted"/>
<dbReference type="STRING" id="266892.SAMN04488054_13123"/>
<feature type="transmembrane region" description="Helical" evidence="3">
    <location>
        <begin position="41"/>
        <end position="59"/>
    </location>
</feature>
<evidence type="ECO:0000313" key="4">
    <source>
        <dbReference type="EMBL" id="SFM31009.1"/>
    </source>
</evidence>
<dbReference type="PANTHER" id="PTHR40027:SF1">
    <property type="entry name" value="CELL DIVISION PROTEIN DIVIC"/>
    <property type="match status" value="1"/>
</dbReference>
<keyword evidence="3" id="KW-0472">Membrane</keyword>
<name>A0A1I4PTA9_9BACI</name>
<keyword evidence="5" id="KW-1185">Reference proteome</keyword>
<gene>
    <name evidence="4" type="ORF">SAMN04488054_13123</name>
</gene>
<dbReference type="EMBL" id="FOTY01000031">
    <property type="protein sequence ID" value="SFM31009.1"/>
    <property type="molecule type" value="Genomic_DNA"/>
</dbReference>
<dbReference type="Proteomes" id="UP000199668">
    <property type="component" value="Unassembled WGS sequence"/>
</dbReference>
<dbReference type="AlphaFoldDB" id="A0A1I4PTA9"/>
<sequence length="132" mass="15132">MVSKEKKVTEMNRSYVRQEEKKQERQQVEAGKHKRGLTRRLTALGALGAALAVVFAVLLTSQLTTLEAKKTERAQLEQKMENLKAEEAELKQEVKNYNDLDYIAEIARRDYYLTKPGETLYKLPEKTAESAD</sequence>
<dbReference type="GO" id="GO:0051301">
    <property type="term" value="P:cell division"/>
    <property type="evidence" value="ECO:0007669"/>
    <property type="project" value="UniProtKB-KW"/>
</dbReference>
<keyword evidence="4" id="KW-0132">Cell division</keyword>
<dbReference type="InterPro" id="IPR007060">
    <property type="entry name" value="FtsL/DivIC"/>
</dbReference>
<reference evidence="4 5" key="1">
    <citation type="submission" date="2016-10" db="EMBL/GenBank/DDBJ databases">
        <authorList>
            <person name="de Groot N.N."/>
        </authorList>
    </citation>
    <scope>NUCLEOTIDE SEQUENCE [LARGE SCALE GENOMIC DNA]</scope>
    <source>
        <strain evidence="4 5">CGMCC 1.6134</strain>
    </source>
</reference>
<keyword evidence="3" id="KW-0812">Transmembrane</keyword>
<dbReference type="Pfam" id="PF04977">
    <property type="entry name" value="DivIC"/>
    <property type="match status" value="1"/>
</dbReference>
<dbReference type="RefSeq" id="WP_245737039.1">
    <property type="nucleotide sequence ID" value="NZ_FOTY01000031.1"/>
</dbReference>
<accession>A0A1I4PTA9</accession>
<evidence type="ECO:0000256" key="2">
    <source>
        <dbReference type="SAM" id="MobiDB-lite"/>
    </source>
</evidence>
<keyword evidence="3" id="KW-1133">Transmembrane helix</keyword>
<keyword evidence="1" id="KW-0175">Coiled coil</keyword>
<feature type="compositionally biased region" description="Basic and acidic residues" evidence="2">
    <location>
        <begin position="1"/>
        <end position="31"/>
    </location>
</feature>